<organism evidence="1 2">
    <name type="scientific">Clonorchis sinensis</name>
    <name type="common">Chinese liver fluke</name>
    <dbReference type="NCBI Taxonomy" id="79923"/>
    <lineage>
        <taxon>Eukaryota</taxon>
        <taxon>Metazoa</taxon>
        <taxon>Spiralia</taxon>
        <taxon>Lophotrochozoa</taxon>
        <taxon>Platyhelminthes</taxon>
        <taxon>Trematoda</taxon>
        <taxon>Digenea</taxon>
        <taxon>Opisthorchiida</taxon>
        <taxon>Opisthorchiata</taxon>
        <taxon>Opisthorchiidae</taxon>
        <taxon>Clonorchis</taxon>
    </lineage>
</organism>
<reference key="2">
    <citation type="submission" date="2011-10" db="EMBL/GenBank/DDBJ databases">
        <title>The genome and transcriptome sequence of Clonorchis sinensis provide insights into the carcinogenic liver fluke.</title>
        <authorList>
            <person name="Wang X."/>
            <person name="Huang Y."/>
            <person name="Chen W."/>
            <person name="Liu H."/>
            <person name="Guo L."/>
            <person name="Chen Y."/>
            <person name="Luo F."/>
            <person name="Zhou W."/>
            <person name="Sun J."/>
            <person name="Mao Q."/>
            <person name="Liang P."/>
            <person name="Zhou C."/>
            <person name="Tian Y."/>
            <person name="Men J."/>
            <person name="Lv X."/>
            <person name="Huang L."/>
            <person name="Zhou J."/>
            <person name="Hu Y."/>
            <person name="Li R."/>
            <person name="Zhang F."/>
            <person name="Lei H."/>
            <person name="Li X."/>
            <person name="Hu X."/>
            <person name="Liang C."/>
            <person name="Xu J."/>
            <person name="Wu Z."/>
            <person name="Yu X."/>
        </authorList>
    </citation>
    <scope>NUCLEOTIDE SEQUENCE</scope>
    <source>
        <strain>Henan</strain>
    </source>
</reference>
<keyword evidence="2" id="KW-1185">Reference proteome</keyword>
<dbReference type="EMBL" id="DF143580">
    <property type="protein sequence ID" value="GAA53753.1"/>
    <property type="molecule type" value="Genomic_DNA"/>
</dbReference>
<sequence length="193" mass="21273">MAEENDNDDNALHCRLYYLLSSCRSTTDKLVCRIHGDNQREIVPRLFDNLSIRGVKADDDNPGIPMIHDIRNECKENLCTPSKSSPECKQRKHPATGNVTTEITSAQIPTSASNARLHTSPPQIIGGRNCGSYNHCATSTRFLQLMMMAFTGIWVSADDLLLHASDGRQSRGSSSCKVYALDTRSCIRQGSTG</sequence>
<evidence type="ECO:0000313" key="2">
    <source>
        <dbReference type="Proteomes" id="UP000008909"/>
    </source>
</evidence>
<evidence type="ECO:0000313" key="1">
    <source>
        <dbReference type="EMBL" id="GAA53753.1"/>
    </source>
</evidence>
<proteinExistence type="predicted"/>
<accession>G7YLC2</accession>
<gene>
    <name evidence="1" type="ORF">CLF_110993</name>
</gene>
<dbReference type="Proteomes" id="UP000008909">
    <property type="component" value="Unassembled WGS sequence"/>
</dbReference>
<name>G7YLC2_CLOSI</name>
<dbReference type="AlphaFoldDB" id="G7YLC2"/>
<reference evidence="1" key="1">
    <citation type="journal article" date="2011" name="Genome Biol.">
        <title>The draft genome of the carcinogenic human liver fluke Clonorchis sinensis.</title>
        <authorList>
            <person name="Wang X."/>
            <person name="Chen W."/>
            <person name="Huang Y."/>
            <person name="Sun J."/>
            <person name="Men J."/>
            <person name="Liu H."/>
            <person name="Luo F."/>
            <person name="Guo L."/>
            <person name="Lv X."/>
            <person name="Deng C."/>
            <person name="Zhou C."/>
            <person name="Fan Y."/>
            <person name="Li X."/>
            <person name="Huang L."/>
            <person name="Hu Y."/>
            <person name="Liang C."/>
            <person name="Hu X."/>
            <person name="Xu J."/>
            <person name="Yu X."/>
        </authorList>
    </citation>
    <scope>NUCLEOTIDE SEQUENCE [LARGE SCALE GENOMIC DNA]</scope>
    <source>
        <strain evidence="1">Henan</strain>
    </source>
</reference>
<protein>
    <submittedName>
        <fullName evidence="1">Uncharacterized protein</fullName>
    </submittedName>
</protein>